<evidence type="ECO:0000313" key="8">
    <source>
        <dbReference type="EMBL" id="CCO20222.1"/>
    </source>
</evidence>
<dbReference type="STRING" id="41875.K8EPM7"/>
<organism evidence="8 9">
    <name type="scientific">Bathycoccus prasinos</name>
    <dbReference type="NCBI Taxonomy" id="41875"/>
    <lineage>
        <taxon>Eukaryota</taxon>
        <taxon>Viridiplantae</taxon>
        <taxon>Chlorophyta</taxon>
        <taxon>Mamiellophyceae</taxon>
        <taxon>Mamiellales</taxon>
        <taxon>Bathycoccaceae</taxon>
        <taxon>Bathycoccus</taxon>
    </lineage>
</organism>
<dbReference type="GO" id="GO:0017119">
    <property type="term" value="C:Golgi transport complex"/>
    <property type="evidence" value="ECO:0007669"/>
    <property type="project" value="InterPro"/>
</dbReference>
<dbReference type="InterPro" id="IPR019465">
    <property type="entry name" value="Cog5"/>
</dbReference>
<evidence type="ECO:0000313" key="9">
    <source>
        <dbReference type="Proteomes" id="UP000198341"/>
    </source>
</evidence>
<evidence type="ECO:0000256" key="4">
    <source>
        <dbReference type="ARBA" id="ARBA00023136"/>
    </source>
</evidence>
<keyword evidence="4" id="KW-0472">Membrane</keyword>
<dbReference type="GO" id="GO:0006891">
    <property type="term" value="P:intra-Golgi vesicle-mediated transport"/>
    <property type="evidence" value="ECO:0007669"/>
    <property type="project" value="InterPro"/>
</dbReference>
<dbReference type="GeneID" id="19011135"/>
<proteinExistence type="predicted"/>
<sequence>MNQLTGIEDAEKILHTLRNGVNSLHQTTAKVRTEIAEPHKIVSAKTKQLERLTTTTDVLHRVVRAVKLTQRLRACVESSDSSGGGRNNSNSTNSSSSSIDFAKAAKLIHELRELEIEASDSLVGVECVDAQREWVVQVTKLVRREANEALKKGMEVQSQADVGNALQVHYNLDELSIAVDVQVNQYASIAIESVKEATDWQKIQSAASSLASKSSSGLNSNNNNSTHSAYTNRSGVSGGQEEIYQNVLWERLESCFEVVHESAMSVWHLQRVLAKKRDPLSHALFLDEVLKRESSNGGSFMHQNNASSAMDNLPCAKFWVMLGKGMTDHMSKTHASAGFVRDVLLQGFPHLMNIIESMHDRCSKDGDAKGVPGCVRKDGADLSILRRSTDAISHTFFSRSYNRLSEPINSGFSSGRNMSRGDSDKFLARIREEMISVEGHASLVNSCAGGVSKALKLLAQKAEYSISSTDWTAEKQRIYAGEPPSSLQRMSLALATELNYIVDLLQPVVNQYSTVPKTSLQAGIDRMKEACFGALSPIFEALEEKVEKFILMRVHDEDWENNSNPLPGGSSYVSSLTTTLKLFQENYLNGLISGHFSSSFGGETSSSSHHASSSSGRSGIGGLQGISSTSTGPIFEKCGETFENVIDSFVRNASLIQKLSISGSNRLAKDCVEVEAALRSHLLFFGPLTSDDAKIANLHAFKRLMFCDNRQILSVVGKSNSPDASKMLLLEIHHLYSQCDSTKITTPWARAGMNPKQYYTWWKAQKDVKEVLRGVQGSLDASKAEDDVTRTMRELCKLLDDTVAIR</sequence>
<dbReference type="AlphaFoldDB" id="K8EPM7"/>
<accession>K8EPM7</accession>
<gene>
    <name evidence="8" type="ordered locus">Bathy16g02530</name>
</gene>
<feature type="domain" description="Conserved oligomeric Golgi complex subunit 5 N-terminal" evidence="6">
    <location>
        <begin position="1"/>
        <end position="72"/>
    </location>
</feature>
<dbReference type="PANTHER" id="PTHR13228">
    <property type="entry name" value="CONSERVED OLIGOMERIC GOLGI COMPLEX COMPONENT 5"/>
    <property type="match status" value="1"/>
</dbReference>
<comment type="subcellular location">
    <subcellularLocation>
        <location evidence="1">Golgi apparatus membrane</location>
        <topology evidence="1">Peripheral membrane protein</topology>
    </subcellularLocation>
</comment>
<dbReference type="Pfam" id="PF10392">
    <property type="entry name" value="COG5_N"/>
    <property type="match status" value="1"/>
</dbReference>
<evidence type="ECO:0000256" key="1">
    <source>
        <dbReference type="ARBA" id="ARBA00004395"/>
    </source>
</evidence>
<keyword evidence="3" id="KW-0333">Golgi apparatus</keyword>
<feature type="compositionally biased region" description="Low complexity" evidence="5">
    <location>
        <begin position="87"/>
        <end position="97"/>
    </location>
</feature>
<dbReference type="OrthoDB" id="18786at2759"/>
<feature type="region of interest" description="Disordered" evidence="5">
    <location>
        <begin position="77"/>
        <end position="97"/>
    </location>
</feature>
<evidence type="ECO:0000259" key="6">
    <source>
        <dbReference type="Pfam" id="PF10392"/>
    </source>
</evidence>
<evidence type="ECO:0000256" key="3">
    <source>
        <dbReference type="ARBA" id="ARBA00023034"/>
    </source>
</evidence>
<reference evidence="8 9" key="1">
    <citation type="submission" date="2011-10" db="EMBL/GenBank/DDBJ databases">
        <authorList>
            <person name="Genoscope - CEA"/>
        </authorList>
    </citation>
    <scope>NUCLEOTIDE SEQUENCE [LARGE SCALE GENOMIC DNA]</scope>
    <source>
        <strain evidence="8 9">RCC 1105</strain>
    </source>
</reference>
<evidence type="ECO:0000259" key="7">
    <source>
        <dbReference type="Pfam" id="PF20649"/>
    </source>
</evidence>
<dbReference type="RefSeq" id="XP_007508605.1">
    <property type="nucleotide sequence ID" value="XM_007508543.1"/>
</dbReference>
<dbReference type="GO" id="GO:0000139">
    <property type="term" value="C:Golgi membrane"/>
    <property type="evidence" value="ECO:0007669"/>
    <property type="project" value="UniProtKB-SubCell"/>
</dbReference>
<dbReference type="eggNOG" id="KOG2211">
    <property type="taxonomic scope" value="Eukaryota"/>
</dbReference>
<dbReference type="Pfam" id="PF20649">
    <property type="entry name" value="COG5_C"/>
    <property type="match status" value="1"/>
</dbReference>
<dbReference type="KEGG" id="bpg:Bathy16g02530"/>
<feature type="compositionally biased region" description="Low complexity" evidence="5">
    <location>
        <begin position="212"/>
        <end position="229"/>
    </location>
</feature>
<evidence type="ECO:0000256" key="2">
    <source>
        <dbReference type="ARBA" id="ARBA00020974"/>
    </source>
</evidence>
<dbReference type="EMBL" id="FO082263">
    <property type="protein sequence ID" value="CCO20222.1"/>
    <property type="molecule type" value="Genomic_DNA"/>
</dbReference>
<evidence type="ECO:0000256" key="5">
    <source>
        <dbReference type="SAM" id="MobiDB-lite"/>
    </source>
</evidence>
<dbReference type="InterPro" id="IPR049176">
    <property type="entry name" value="COG5_N"/>
</dbReference>
<dbReference type="InterPro" id="IPR048485">
    <property type="entry name" value="COG5_helical"/>
</dbReference>
<dbReference type="Proteomes" id="UP000198341">
    <property type="component" value="Chromosome 16"/>
</dbReference>
<name>K8EPM7_9CHLO</name>
<feature type="region of interest" description="Disordered" evidence="5">
    <location>
        <begin position="212"/>
        <end position="236"/>
    </location>
</feature>
<dbReference type="PANTHER" id="PTHR13228:SF3">
    <property type="entry name" value="CONSERVED OLIGOMERIC GOLGI COMPLEX SUBUNIT 5"/>
    <property type="match status" value="1"/>
</dbReference>
<feature type="domain" description="Conserved oligomeric Golgi complex subunit 5 helical" evidence="7">
    <location>
        <begin position="122"/>
        <end position="358"/>
    </location>
</feature>
<protein>
    <recommendedName>
        <fullName evidence="2">Conserved oligomeric Golgi complex subunit 5</fullName>
    </recommendedName>
</protein>
<keyword evidence="9" id="KW-1185">Reference proteome</keyword>